<dbReference type="PANTHER" id="PTHR35936:SF17">
    <property type="entry name" value="ARGININE-BINDING EXTRACELLULAR PROTEIN ARTP"/>
    <property type="match status" value="1"/>
</dbReference>
<proteinExistence type="predicted"/>
<protein>
    <submittedName>
        <fullName evidence="3">Extracellular solute-binding protein</fullName>
    </submittedName>
</protein>
<dbReference type="SUPFAM" id="SSF53850">
    <property type="entry name" value="Periplasmic binding protein-like II"/>
    <property type="match status" value="1"/>
</dbReference>
<dbReference type="PANTHER" id="PTHR35936">
    <property type="entry name" value="MEMBRANE-BOUND LYTIC MUREIN TRANSGLYCOSYLASE F"/>
    <property type="match status" value="1"/>
</dbReference>
<dbReference type="Pfam" id="PF00497">
    <property type="entry name" value="SBP_bac_3"/>
    <property type="match status" value="1"/>
</dbReference>
<evidence type="ECO:0000259" key="2">
    <source>
        <dbReference type="Pfam" id="PF00497"/>
    </source>
</evidence>
<feature type="domain" description="Solute-binding protein family 3/N-terminal" evidence="2">
    <location>
        <begin position="5"/>
        <end position="154"/>
    </location>
</feature>
<organism evidence="3">
    <name type="scientific">uncultured delta proteobacterium Rifle_16ft_4_minimus_1997</name>
    <dbReference type="NCBI Taxonomy" id="1665176"/>
    <lineage>
        <taxon>Bacteria</taxon>
        <taxon>Deltaproteobacteria</taxon>
        <taxon>environmental samples</taxon>
    </lineage>
</organism>
<dbReference type="Gene3D" id="3.40.190.10">
    <property type="entry name" value="Periplasmic binding protein-like II"/>
    <property type="match status" value="2"/>
</dbReference>
<name>A0A0H4T1Q0_9DELT</name>
<dbReference type="AlphaFoldDB" id="A0A0H4T1Q0"/>
<sequence length="172" mass="18420">MDVGFLGVDPARLAQADFSPPYLQVDSTYLVPAGSSIRNVADADNPGVHIAVTRNSVEDFVLTRMLKQAQLVRVETISTGFDVLRAGNAEVFAVPRPTALQFSARLPGSRVLEDRFHAVFHAIAVPKGQAGRLAYVTDFIEEAKASGLVQRAVERAGLRGVQVAPVGNPPTK</sequence>
<keyword evidence="1" id="KW-0732">Signal</keyword>
<dbReference type="EMBL" id="KT006970">
    <property type="protein sequence ID" value="AKQ01531.1"/>
    <property type="molecule type" value="Genomic_DNA"/>
</dbReference>
<reference evidence="3" key="1">
    <citation type="journal article" date="2015" name="ISME J.">
        <title>Aquifer environment selects for microbial species cohorts in sediment and groundwater.</title>
        <authorList>
            <person name="Hug L.A."/>
            <person name="Thomas B.C."/>
            <person name="Brown C.T."/>
            <person name="Frischkorn K.R."/>
            <person name="Williams K.H."/>
            <person name="Tringe S.G."/>
            <person name="Banfield J.F."/>
        </authorList>
    </citation>
    <scope>NUCLEOTIDE SEQUENCE</scope>
</reference>
<evidence type="ECO:0000313" key="3">
    <source>
        <dbReference type="EMBL" id="AKQ01531.1"/>
    </source>
</evidence>
<accession>A0A0H4T1Q0</accession>
<dbReference type="InterPro" id="IPR001638">
    <property type="entry name" value="Solute-binding_3/MltF_N"/>
</dbReference>
<evidence type="ECO:0000256" key="1">
    <source>
        <dbReference type="ARBA" id="ARBA00022729"/>
    </source>
</evidence>